<dbReference type="EMBL" id="JAQJAN010000002">
    <property type="protein sequence ID" value="KAJ5737934.1"/>
    <property type="molecule type" value="Genomic_DNA"/>
</dbReference>
<evidence type="ECO:0000313" key="2">
    <source>
        <dbReference type="EMBL" id="KAJ5737934.1"/>
    </source>
</evidence>
<feature type="signal peptide" evidence="1">
    <location>
        <begin position="1"/>
        <end position="16"/>
    </location>
</feature>
<feature type="chain" id="PRO_5042233618" evidence="1">
    <location>
        <begin position="17"/>
        <end position="138"/>
    </location>
</feature>
<comment type="caution">
    <text evidence="2">The sequence shown here is derived from an EMBL/GenBank/DDBJ whole genome shotgun (WGS) entry which is preliminary data.</text>
</comment>
<sequence length="138" mass="14211">MQFIVALAAFACVAMAQSTNIGLPKAGTTVAAGSDLVVQIQRPDTLTGSDEIAVAIGMTSCPSETCASAGAELGTLLYHGSFDPEFHDGSQPPYENFTITVPSTFAAGNAQVNVAHLSTYGASGETLYETYDQAVVIS</sequence>
<dbReference type="AlphaFoldDB" id="A0AAD6HU23"/>
<evidence type="ECO:0000313" key="3">
    <source>
        <dbReference type="Proteomes" id="UP001215712"/>
    </source>
</evidence>
<dbReference type="InterPro" id="IPR045469">
    <property type="entry name" value="Nis1"/>
</dbReference>
<name>A0AAD6HU23_9EURO</name>
<organism evidence="2 3">
    <name type="scientific">Penicillium malachiteum</name>
    <dbReference type="NCBI Taxonomy" id="1324776"/>
    <lineage>
        <taxon>Eukaryota</taxon>
        <taxon>Fungi</taxon>
        <taxon>Dikarya</taxon>
        <taxon>Ascomycota</taxon>
        <taxon>Pezizomycotina</taxon>
        <taxon>Eurotiomycetes</taxon>
        <taxon>Eurotiomycetidae</taxon>
        <taxon>Eurotiales</taxon>
        <taxon>Aspergillaceae</taxon>
        <taxon>Penicillium</taxon>
    </lineage>
</organism>
<evidence type="ECO:0000256" key="1">
    <source>
        <dbReference type="SAM" id="SignalP"/>
    </source>
</evidence>
<dbReference type="Proteomes" id="UP001215712">
    <property type="component" value="Unassembled WGS sequence"/>
</dbReference>
<reference evidence="2" key="2">
    <citation type="submission" date="2023-01" db="EMBL/GenBank/DDBJ databases">
        <authorList>
            <person name="Petersen C."/>
        </authorList>
    </citation>
    <scope>NUCLEOTIDE SEQUENCE</scope>
    <source>
        <strain evidence="2">IBT 17514</strain>
    </source>
</reference>
<keyword evidence="3" id="KW-1185">Reference proteome</keyword>
<reference evidence="2" key="1">
    <citation type="journal article" date="2023" name="IMA Fungus">
        <title>Comparative genomic study of the Penicillium genus elucidates a diverse pangenome and 15 lateral gene transfer events.</title>
        <authorList>
            <person name="Petersen C."/>
            <person name="Sorensen T."/>
            <person name="Nielsen M.R."/>
            <person name="Sondergaard T.E."/>
            <person name="Sorensen J.L."/>
            <person name="Fitzpatrick D.A."/>
            <person name="Frisvad J.C."/>
            <person name="Nielsen K.L."/>
        </authorList>
    </citation>
    <scope>NUCLEOTIDE SEQUENCE</scope>
    <source>
        <strain evidence="2">IBT 17514</strain>
    </source>
</reference>
<protein>
    <submittedName>
        <fullName evidence="2">Uncharacterized protein</fullName>
    </submittedName>
</protein>
<dbReference type="Pfam" id="PF19271">
    <property type="entry name" value="Nis1"/>
    <property type="match status" value="1"/>
</dbReference>
<gene>
    <name evidence="2" type="ORF">N7493_001089</name>
</gene>
<accession>A0AAD6HU23</accession>
<proteinExistence type="predicted"/>
<keyword evidence="1" id="KW-0732">Signal</keyword>